<dbReference type="GO" id="GO:0022857">
    <property type="term" value="F:transmembrane transporter activity"/>
    <property type="evidence" value="ECO:0007669"/>
    <property type="project" value="InterPro"/>
</dbReference>
<dbReference type="SUPFAM" id="SSF161098">
    <property type="entry name" value="MetI-like"/>
    <property type="match status" value="1"/>
</dbReference>
<evidence type="ECO:0000256" key="3">
    <source>
        <dbReference type="ARBA" id="ARBA00022448"/>
    </source>
</evidence>
<feature type="domain" description="ABC transmembrane type-1" evidence="10">
    <location>
        <begin position="13"/>
        <end position="205"/>
    </location>
</feature>
<name>A0A2N5XMN4_9HYPH</name>
<evidence type="ECO:0000259" key="10">
    <source>
        <dbReference type="PROSITE" id="PS50928"/>
    </source>
</evidence>
<keyword evidence="4" id="KW-1003">Cell membrane</keyword>
<gene>
    <name evidence="11" type="ORF">C0081_18785</name>
</gene>
<evidence type="ECO:0000256" key="2">
    <source>
        <dbReference type="ARBA" id="ARBA00010072"/>
    </source>
</evidence>
<dbReference type="GO" id="GO:0043190">
    <property type="term" value="C:ATP-binding cassette (ABC) transporter complex"/>
    <property type="evidence" value="ECO:0007669"/>
    <property type="project" value="InterPro"/>
</dbReference>
<keyword evidence="8 9" id="KW-0472">Membrane</keyword>
<feature type="transmembrane region" description="Helical" evidence="9">
    <location>
        <begin position="187"/>
        <end position="205"/>
    </location>
</feature>
<evidence type="ECO:0000313" key="12">
    <source>
        <dbReference type="Proteomes" id="UP000234881"/>
    </source>
</evidence>
<dbReference type="OrthoDB" id="7341446at2"/>
<dbReference type="AlphaFoldDB" id="A0A2N5XMN4"/>
<evidence type="ECO:0000256" key="1">
    <source>
        <dbReference type="ARBA" id="ARBA00004429"/>
    </source>
</evidence>
<feature type="transmembrane region" description="Helical" evidence="9">
    <location>
        <begin position="130"/>
        <end position="154"/>
    </location>
</feature>
<evidence type="ECO:0000313" key="11">
    <source>
        <dbReference type="EMBL" id="PLW75687.1"/>
    </source>
</evidence>
<dbReference type="Pfam" id="PF00528">
    <property type="entry name" value="BPD_transp_1"/>
    <property type="match status" value="1"/>
</dbReference>
<proteinExistence type="inferred from homology"/>
<reference evidence="11 12" key="1">
    <citation type="submission" date="2018-01" db="EMBL/GenBank/DDBJ databases">
        <title>The draft genome sequence of Cohaesibacter sp. H1304.</title>
        <authorList>
            <person name="Wang N.-N."/>
            <person name="Du Z.-J."/>
        </authorList>
    </citation>
    <scope>NUCLEOTIDE SEQUENCE [LARGE SCALE GENOMIC DNA]</scope>
    <source>
        <strain evidence="11 12">H1304</strain>
    </source>
</reference>
<keyword evidence="3 9" id="KW-0813">Transport</keyword>
<comment type="caution">
    <text evidence="11">The sequence shown here is derived from an EMBL/GenBank/DDBJ whole genome shotgun (WGS) entry which is preliminary data.</text>
</comment>
<dbReference type="InterPro" id="IPR043429">
    <property type="entry name" value="ArtM/GltK/GlnP/TcyL/YhdX-like"/>
</dbReference>
<protein>
    <submittedName>
        <fullName evidence="11">Amino acid ABC transporter permease</fullName>
    </submittedName>
</protein>
<comment type="subcellular location">
    <subcellularLocation>
        <location evidence="1">Cell inner membrane</location>
        <topology evidence="1">Multi-pass membrane protein</topology>
    </subcellularLocation>
    <subcellularLocation>
        <location evidence="9">Cell membrane</location>
        <topology evidence="9">Multi-pass membrane protein</topology>
    </subcellularLocation>
</comment>
<sequence>MEFDLFIRYGPALLTGFGVTILCWLVGSMGGVVVGFVLACLNRWGPRPLSWLIYAYVEVIRGTPFMIQLFILYYGGPYVGLVLSPIQAGILSFIVYGSPYFAEIFRSGFNAVPKGQIEAARCVGLSEKRILWRVILPQMLVPITAPLTNFFIILTKETAILSVVTVPELLYETQTMAAETFTFVEPFLVLSLFYWLMVVGASWLGSKVEARVTRHLKRA</sequence>
<dbReference type="RefSeq" id="WP_101535389.1">
    <property type="nucleotide sequence ID" value="NZ_JBFHIU010000013.1"/>
</dbReference>
<dbReference type="PANTHER" id="PTHR30614">
    <property type="entry name" value="MEMBRANE COMPONENT OF AMINO ACID ABC TRANSPORTER"/>
    <property type="match status" value="1"/>
</dbReference>
<feature type="transmembrane region" description="Helical" evidence="9">
    <location>
        <begin position="51"/>
        <end position="72"/>
    </location>
</feature>
<dbReference type="InterPro" id="IPR010065">
    <property type="entry name" value="AA_ABC_transptr_permease_3TM"/>
</dbReference>
<evidence type="ECO:0000256" key="7">
    <source>
        <dbReference type="ARBA" id="ARBA00022989"/>
    </source>
</evidence>
<comment type="similarity">
    <text evidence="2">Belongs to the binding-protein-dependent transport system permease family. HisMQ subfamily.</text>
</comment>
<accession>A0A2N5XMN4</accession>
<dbReference type="PANTHER" id="PTHR30614:SF0">
    <property type="entry name" value="L-CYSTINE TRANSPORT SYSTEM PERMEASE PROTEIN TCYL"/>
    <property type="match status" value="1"/>
</dbReference>
<dbReference type="Proteomes" id="UP000234881">
    <property type="component" value="Unassembled WGS sequence"/>
</dbReference>
<dbReference type="InterPro" id="IPR035906">
    <property type="entry name" value="MetI-like_sf"/>
</dbReference>
<dbReference type="NCBIfam" id="TIGR01726">
    <property type="entry name" value="HEQRo_perm_3TM"/>
    <property type="match status" value="1"/>
</dbReference>
<dbReference type="GO" id="GO:0006865">
    <property type="term" value="P:amino acid transport"/>
    <property type="evidence" value="ECO:0007669"/>
    <property type="project" value="UniProtKB-KW"/>
</dbReference>
<keyword evidence="6" id="KW-0029">Amino-acid transport</keyword>
<evidence type="ECO:0000256" key="6">
    <source>
        <dbReference type="ARBA" id="ARBA00022970"/>
    </source>
</evidence>
<keyword evidence="7 9" id="KW-1133">Transmembrane helix</keyword>
<evidence type="ECO:0000256" key="5">
    <source>
        <dbReference type="ARBA" id="ARBA00022692"/>
    </source>
</evidence>
<dbReference type="CDD" id="cd06261">
    <property type="entry name" value="TM_PBP2"/>
    <property type="match status" value="1"/>
</dbReference>
<evidence type="ECO:0000256" key="4">
    <source>
        <dbReference type="ARBA" id="ARBA00022475"/>
    </source>
</evidence>
<keyword evidence="12" id="KW-1185">Reference proteome</keyword>
<evidence type="ECO:0000256" key="8">
    <source>
        <dbReference type="ARBA" id="ARBA00023136"/>
    </source>
</evidence>
<dbReference type="PROSITE" id="PS50928">
    <property type="entry name" value="ABC_TM1"/>
    <property type="match status" value="1"/>
</dbReference>
<dbReference type="EMBL" id="PKUQ01000047">
    <property type="protein sequence ID" value="PLW75687.1"/>
    <property type="molecule type" value="Genomic_DNA"/>
</dbReference>
<organism evidence="11 12">
    <name type="scientific">Cohaesibacter celericrescens</name>
    <dbReference type="NCBI Taxonomy" id="2067669"/>
    <lineage>
        <taxon>Bacteria</taxon>
        <taxon>Pseudomonadati</taxon>
        <taxon>Pseudomonadota</taxon>
        <taxon>Alphaproteobacteria</taxon>
        <taxon>Hyphomicrobiales</taxon>
        <taxon>Cohaesibacteraceae</taxon>
    </lineage>
</organism>
<evidence type="ECO:0000256" key="9">
    <source>
        <dbReference type="RuleBase" id="RU363032"/>
    </source>
</evidence>
<dbReference type="InterPro" id="IPR000515">
    <property type="entry name" value="MetI-like"/>
</dbReference>
<keyword evidence="5 9" id="KW-0812">Transmembrane</keyword>
<feature type="transmembrane region" description="Helical" evidence="9">
    <location>
        <begin position="12"/>
        <end position="39"/>
    </location>
</feature>
<dbReference type="Gene3D" id="1.10.3720.10">
    <property type="entry name" value="MetI-like"/>
    <property type="match status" value="1"/>
</dbReference>